<dbReference type="InterPro" id="IPR001466">
    <property type="entry name" value="Beta-lactam-related"/>
</dbReference>
<sequence>MLEFWARQFRLRDEHTQSNSTPRPQEPITMVVSPIRAVVAAILLVCIASTDAQVAGMMMNLPALVMNAMLRHRQASPLTFEQKKDKAIAFVRKQMEQFAVPGMALTVVFKNKTVLTEGFGTKQFGRLDTPVTSTTQFQIGSVSKTFTALCIAKLVDDGNVQWSDRVKQHLNWTLMDKYAEEHTTLSDLLAMNSVFGTEDSDFSWSMGLYPTEEEAIAALSLFNTTRPLRAGWSYSNINYEILGQVVAAVTNQTWFDYLDAAILKPLGMHDTVPFAAKGSQLSHGHKVCNGNVAGPFDLLSDTIVSPPLSFGPIAAGSIVSTAADMATLTTFLLNKGQGLFKSPSVIGAMTTGHEVIDGVTPELLEFMGYFSYKPAGNVIGAGYGFDFAGNILFGKDYFSKNGATATFMAETAYVPSHQLGVTLLMNAIPMGGDLRATMLTAQIRSYVAGLFLDIPDAELDAMHDQAMDHLLLVIGGQVPACDVHMFDNKPLATPGVTMSSQVRASLVGAYTASNAFYGHATITAQGNDLVLQYGNFSGALYPTKDVSKLLWDSGVYVSPITVQGPGRFVMQGKLSFVRS</sequence>
<dbReference type="EMBL" id="CAADRA010006873">
    <property type="protein sequence ID" value="VFT97181.1"/>
    <property type="molecule type" value="Genomic_DNA"/>
</dbReference>
<gene>
    <name evidence="3" type="primary">Aste57867_20496</name>
    <name evidence="2" type="ORF">As57867_020430</name>
    <name evidence="3" type="ORF">ASTE57867_20496</name>
</gene>
<protein>
    <submittedName>
        <fullName evidence="3">Aste57867_20496 protein</fullName>
    </submittedName>
</protein>
<feature type="domain" description="Beta-lactamase-related" evidence="1">
    <location>
        <begin position="89"/>
        <end position="429"/>
    </location>
</feature>
<dbReference type="SUPFAM" id="SSF56601">
    <property type="entry name" value="beta-lactamase/transpeptidase-like"/>
    <property type="match status" value="1"/>
</dbReference>
<dbReference type="AlphaFoldDB" id="A0A485LFT1"/>
<organism evidence="3 4">
    <name type="scientific">Aphanomyces stellatus</name>
    <dbReference type="NCBI Taxonomy" id="120398"/>
    <lineage>
        <taxon>Eukaryota</taxon>
        <taxon>Sar</taxon>
        <taxon>Stramenopiles</taxon>
        <taxon>Oomycota</taxon>
        <taxon>Saprolegniomycetes</taxon>
        <taxon>Saprolegniales</taxon>
        <taxon>Verrucalvaceae</taxon>
        <taxon>Aphanomyces</taxon>
    </lineage>
</organism>
<name>A0A485LFT1_9STRA</name>
<dbReference type="OrthoDB" id="5946976at2759"/>
<dbReference type="EMBL" id="VJMH01006848">
    <property type="protein sequence ID" value="KAF0687793.1"/>
    <property type="molecule type" value="Genomic_DNA"/>
</dbReference>
<reference evidence="3 4" key="1">
    <citation type="submission" date="2019-03" db="EMBL/GenBank/DDBJ databases">
        <authorList>
            <person name="Gaulin E."/>
            <person name="Dumas B."/>
        </authorList>
    </citation>
    <scope>NUCLEOTIDE SEQUENCE [LARGE SCALE GENOMIC DNA]</scope>
    <source>
        <strain evidence="3">CBS 568.67</strain>
    </source>
</reference>
<evidence type="ECO:0000259" key="1">
    <source>
        <dbReference type="Pfam" id="PF00144"/>
    </source>
</evidence>
<accession>A0A485LFT1</accession>
<proteinExistence type="predicted"/>
<dbReference type="PANTHER" id="PTHR46825">
    <property type="entry name" value="D-ALANYL-D-ALANINE-CARBOXYPEPTIDASE/ENDOPEPTIDASE AMPH"/>
    <property type="match status" value="1"/>
</dbReference>
<dbReference type="PANTHER" id="PTHR46825:SF9">
    <property type="entry name" value="BETA-LACTAMASE-RELATED DOMAIN-CONTAINING PROTEIN"/>
    <property type="match status" value="1"/>
</dbReference>
<dbReference type="InterPro" id="IPR012338">
    <property type="entry name" value="Beta-lactam/transpept-like"/>
</dbReference>
<dbReference type="Proteomes" id="UP000332933">
    <property type="component" value="Unassembled WGS sequence"/>
</dbReference>
<reference evidence="2" key="2">
    <citation type="submission" date="2019-06" db="EMBL/GenBank/DDBJ databases">
        <title>Genomics analysis of Aphanomyces spp. identifies a new class of oomycete effector associated with host adaptation.</title>
        <authorList>
            <person name="Gaulin E."/>
        </authorList>
    </citation>
    <scope>NUCLEOTIDE SEQUENCE</scope>
    <source>
        <strain evidence="2">CBS 578.67</strain>
    </source>
</reference>
<dbReference type="Gene3D" id="3.40.710.10">
    <property type="entry name" value="DD-peptidase/beta-lactamase superfamily"/>
    <property type="match status" value="1"/>
</dbReference>
<dbReference type="Pfam" id="PF00144">
    <property type="entry name" value="Beta-lactamase"/>
    <property type="match status" value="1"/>
</dbReference>
<evidence type="ECO:0000313" key="4">
    <source>
        <dbReference type="Proteomes" id="UP000332933"/>
    </source>
</evidence>
<dbReference type="InterPro" id="IPR050491">
    <property type="entry name" value="AmpC-like"/>
</dbReference>
<evidence type="ECO:0000313" key="3">
    <source>
        <dbReference type="EMBL" id="VFT97181.1"/>
    </source>
</evidence>
<keyword evidence="4" id="KW-1185">Reference proteome</keyword>
<evidence type="ECO:0000313" key="2">
    <source>
        <dbReference type="EMBL" id="KAF0687793.1"/>
    </source>
</evidence>